<dbReference type="AlphaFoldDB" id="D3Q0A0"/>
<keyword evidence="2" id="KW-1185">Reference proteome</keyword>
<organism evidence="1 2">
    <name type="scientific">Stackebrandtia nassauensis (strain DSM 44728 / CIP 108903 / NRRL B-16338 / NBRC 102104 / LLR-40K-21)</name>
    <dbReference type="NCBI Taxonomy" id="446470"/>
    <lineage>
        <taxon>Bacteria</taxon>
        <taxon>Bacillati</taxon>
        <taxon>Actinomycetota</taxon>
        <taxon>Actinomycetes</taxon>
        <taxon>Glycomycetales</taxon>
        <taxon>Glycomycetaceae</taxon>
        <taxon>Stackebrandtia</taxon>
    </lineage>
</organism>
<protein>
    <submittedName>
        <fullName evidence="1">Uncharacterized protein</fullName>
    </submittedName>
</protein>
<reference evidence="1 2" key="1">
    <citation type="journal article" date="2009" name="Stand. Genomic Sci.">
        <title>Complete genome sequence of Stackebrandtia nassauensis type strain (LLR-40K-21).</title>
        <authorList>
            <person name="Munk C."/>
            <person name="Lapidus A."/>
            <person name="Copeland A."/>
            <person name="Jando M."/>
            <person name="Mayilraj S."/>
            <person name="Glavina Del Rio T."/>
            <person name="Nolan M."/>
            <person name="Chen F."/>
            <person name="Lucas S."/>
            <person name="Tice H."/>
            <person name="Cheng J.F."/>
            <person name="Han C."/>
            <person name="Detter J.C."/>
            <person name="Bruce D."/>
            <person name="Goodwin L."/>
            <person name="Chain P."/>
            <person name="Pitluck S."/>
            <person name="Goker M."/>
            <person name="Ovchinikova G."/>
            <person name="Pati A."/>
            <person name="Ivanova N."/>
            <person name="Mavromatis K."/>
            <person name="Chen A."/>
            <person name="Palaniappan K."/>
            <person name="Land M."/>
            <person name="Hauser L."/>
            <person name="Chang Y.J."/>
            <person name="Jeffries C.D."/>
            <person name="Bristow J."/>
            <person name="Eisen J.A."/>
            <person name="Markowitz V."/>
            <person name="Hugenholtz P."/>
            <person name="Kyrpides N.C."/>
            <person name="Klenk H.P."/>
        </authorList>
    </citation>
    <scope>NUCLEOTIDE SEQUENCE [LARGE SCALE GENOMIC DNA]</scope>
    <source>
        <strain evidence="2">DSM 44728 / CIP 108903 / NRRL B-16338 / NBRC 102104 / LLR-40K-21</strain>
    </source>
</reference>
<dbReference type="eggNOG" id="ENOG5032VCE">
    <property type="taxonomic scope" value="Bacteria"/>
</dbReference>
<evidence type="ECO:0000313" key="1">
    <source>
        <dbReference type="EMBL" id="ADD45629.1"/>
    </source>
</evidence>
<name>D3Q0A0_STANL</name>
<dbReference type="EMBL" id="CP001778">
    <property type="protein sequence ID" value="ADD45629.1"/>
    <property type="molecule type" value="Genomic_DNA"/>
</dbReference>
<gene>
    <name evidence="1" type="ordered locus">Snas_6003</name>
</gene>
<sequence length="173" mass="19782">MNIAERLDKLSIRSSSPDGNIRSILTGRTNLKLEFRSGGYEAYTERELEHQLSRLATLTWTSYRRGYTEIVTSAGLEVVFEPGDEWNSHDREYQQARLEVEGRGESGDGTVRTRTQALLRWQFKIKDGTVKRLPEADFTREVLVAVRLAIKDYRSQSSELRQKYFGPGFAMGG</sequence>
<dbReference type="Proteomes" id="UP000000844">
    <property type="component" value="Chromosome"/>
</dbReference>
<proteinExistence type="predicted"/>
<evidence type="ECO:0000313" key="2">
    <source>
        <dbReference type="Proteomes" id="UP000000844"/>
    </source>
</evidence>
<dbReference type="STRING" id="446470.Snas_6003"/>
<dbReference type="KEGG" id="sna:Snas_6003"/>
<accession>D3Q0A0</accession>
<dbReference type="HOGENOM" id="CLU_121293_0_0_11"/>